<dbReference type="NCBIfam" id="TIGR01358">
    <property type="entry name" value="DAHP_synth_II"/>
    <property type="match status" value="1"/>
</dbReference>
<feature type="binding site" evidence="3">
    <location>
        <position position="24"/>
    </location>
    <ligand>
        <name>Mn(2+)</name>
        <dbReference type="ChEBI" id="CHEBI:29035"/>
    </ligand>
</feature>
<sequence length="413" mass="45202">MRRLRNELGKASRGEAFLLQGGDCAEAFEQFSANAIRDTFKVMLQMAMVLTYGAKVPVVKVGRMAGQFAKPRSAPTETVDGVELPSFRGDIINELAFTPEGRQPNPQKMLQAYTQAAATLNLIRAFSTGGYADVHQVHQWTLGFTEGEKAARYRDMANRISDTLDFMKAAGVDSNRSAALHQVNFYTSHEALLLEYEEALTRVDSTSGNWLAGSGHMIWIGDRTRQPDGAHVEFARGVMNPIGLKCGPSMTPEDLKVLMAKLNPQNDPGRLTLISRFGAGKAAEHLPRLIETVRSEGANVLWVCDPMHGNTIKSASGYKTRPFDAVLREVREFFAVHKEQGTIPGGVHFEMTGDDVTECTGGVYAVSEDSLSDRYHTACDPRLNASQSLELAFLVAEELTALRERHPAAAAAV</sequence>
<dbReference type="AlphaFoldDB" id="A0A1P8UZ66"/>
<feature type="binding site" evidence="3">
    <location>
        <position position="308"/>
    </location>
    <ligand>
        <name>Mn(2+)</name>
        <dbReference type="ChEBI" id="CHEBI:29035"/>
    </ligand>
</feature>
<evidence type="ECO:0000256" key="1">
    <source>
        <dbReference type="ARBA" id="ARBA00008911"/>
    </source>
</evidence>
<evidence type="ECO:0000256" key="4">
    <source>
        <dbReference type="RuleBase" id="RU363071"/>
    </source>
</evidence>
<dbReference type="EC" id="2.5.1.54" evidence="4"/>
<proteinExistence type="inferred from homology"/>
<accession>A0A1P8UZ66</accession>
<keyword evidence="3" id="KW-0464">Manganese</keyword>
<comment type="catalytic activity">
    <reaction evidence="4">
        <text>D-erythrose 4-phosphate + phosphoenolpyruvate + H2O = 7-phospho-2-dehydro-3-deoxy-D-arabino-heptonate + phosphate</text>
        <dbReference type="Rhea" id="RHEA:14717"/>
        <dbReference type="ChEBI" id="CHEBI:15377"/>
        <dbReference type="ChEBI" id="CHEBI:16897"/>
        <dbReference type="ChEBI" id="CHEBI:43474"/>
        <dbReference type="ChEBI" id="CHEBI:58394"/>
        <dbReference type="ChEBI" id="CHEBI:58702"/>
        <dbReference type="EC" id="2.5.1.54"/>
    </reaction>
</comment>
<dbReference type="GO" id="GO:0003849">
    <property type="term" value="F:3-deoxy-7-phosphoheptulonate synthase activity"/>
    <property type="evidence" value="ECO:0007669"/>
    <property type="project" value="UniProtKB-EC"/>
</dbReference>
<evidence type="ECO:0000313" key="6">
    <source>
        <dbReference type="Proteomes" id="UP000187059"/>
    </source>
</evidence>
<dbReference type="InterPro" id="IPR013785">
    <property type="entry name" value="Aldolase_TIM"/>
</dbReference>
<dbReference type="EMBL" id="CP015093">
    <property type="protein sequence ID" value="APZ54679.1"/>
    <property type="molecule type" value="Genomic_DNA"/>
</dbReference>
<dbReference type="Proteomes" id="UP000187059">
    <property type="component" value="Chromosome"/>
</dbReference>
<dbReference type="InterPro" id="IPR002480">
    <property type="entry name" value="DAHP_synth_2"/>
</dbReference>
<dbReference type="KEGG" id="paby:Ga0080574_TMP4345"/>
<feature type="binding site" evidence="3">
    <location>
        <position position="380"/>
    </location>
    <ligand>
        <name>Mn(2+)</name>
        <dbReference type="ChEBI" id="CHEBI:29035"/>
    </ligand>
</feature>
<keyword evidence="2 4" id="KW-0808">Transferase</keyword>
<name>A0A1P8UZ66_9RHOB</name>
<comment type="cofactor">
    <cofactor evidence="3">
        <name>Mn(2+)</name>
        <dbReference type="ChEBI" id="CHEBI:29035"/>
    </cofactor>
    <cofactor evidence="3">
        <name>Co(2+)</name>
        <dbReference type="ChEBI" id="CHEBI:48828"/>
    </cofactor>
    <cofactor evidence="3">
        <name>Cd(2+)</name>
        <dbReference type="ChEBI" id="CHEBI:48775"/>
    </cofactor>
    <text evidence="3">Binds 1 divalent cation per subunit. The enzyme is active with manganese, cobalt or cadmium ions.</text>
</comment>
<dbReference type="STRING" id="1250539.Ga0080574_TMP4345"/>
<feature type="binding site" evidence="3">
    <location>
        <position position="245"/>
    </location>
    <ligand>
        <name>phosphoenolpyruvate</name>
        <dbReference type="ChEBI" id="CHEBI:58702"/>
    </ligand>
</feature>
<feature type="binding site" evidence="3">
    <location>
        <position position="63"/>
    </location>
    <ligand>
        <name>phosphoenolpyruvate</name>
        <dbReference type="ChEBI" id="CHEBI:58702"/>
    </ligand>
</feature>
<dbReference type="Pfam" id="PF01474">
    <property type="entry name" value="DAHP_synth_2"/>
    <property type="match status" value="1"/>
</dbReference>
<dbReference type="SUPFAM" id="SSF51569">
    <property type="entry name" value="Aldolase"/>
    <property type="match status" value="1"/>
</dbReference>
<feature type="binding site" evidence="3">
    <location>
        <position position="276"/>
    </location>
    <ligand>
        <name>phosphoenolpyruvate</name>
        <dbReference type="ChEBI" id="CHEBI:58702"/>
    </ligand>
</feature>
<dbReference type="Gene3D" id="3.20.20.70">
    <property type="entry name" value="Aldolase class I"/>
    <property type="match status" value="2"/>
</dbReference>
<gene>
    <name evidence="5" type="ORF">Ga0080574_TMP4345</name>
</gene>
<keyword evidence="3" id="KW-0170">Cobalt</keyword>
<dbReference type="GO" id="GO:0009073">
    <property type="term" value="P:aromatic amino acid family biosynthetic process"/>
    <property type="evidence" value="ECO:0007669"/>
    <property type="project" value="InterPro"/>
</dbReference>
<dbReference type="PANTHER" id="PTHR21337:SF0">
    <property type="entry name" value="PHOSPHO-2-DEHYDRO-3-DEOXYHEPTONATE ALDOLASE"/>
    <property type="match status" value="1"/>
</dbReference>
<protein>
    <recommendedName>
        <fullName evidence="4">Phospho-2-dehydro-3-deoxyheptonate aldolase</fullName>
        <ecNumber evidence="4">2.5.1.54</ecNumber>
    </recommendedName>
</protein>
<keyword evidence="3" id="KW-0104">Cadmium</keyword>
<reference evidence="5 6" key="1">
    <citation type="submission" date="2016-04" db="EMBL/GenBank/DDBJ databases">
        <title>Deep-sea bacteria in the southern Pacific.</title>
        <authorList>
            <person name="Tang K."/>
        </authorList>
    </citation>
    <scope>NUCLEOTIDE SEQUENCE [LARGE SCALE GENOMIC DNA]</scope>
    <source>
        <strain evidence="5 6">JLT2014</strain>
    </source>
</reference>
<evidence type="ECO:0000256" key="2">
    <source>
        <dbReference type="ARBA" id="ARBA00022679"/>
    </source>
</evidence>
<comment type="similarity">
    <text evidence="1 4">Belongs to the class-II DAHP synthase family.</text>
</comment>
<evidence type="ECO:0000256" key="3">
    <source>
        <dbReference type="PIRSR" id="PIRSR602480-1"/>
    </source>
</evidence>
<keyword evidence="6" id="KW-1185">Reference proteome</keyword>
<organism evidence="5 6">
    <name type="scientific">Salipiger abyssi</name>
    <dbReference type="NCBI Taxonomy" id="1250539"/>
    <lineage>
        <taxon>Bacteria</taxon>
        <taxon>Pseudomonadati</taxon>
        <taxon>Pseudomonadota</taxon>
        <taxon>Alphaproteobacteria</taxon>
        <taxon>Rhodobacterales</taxon>
        <taxon>Roseobacteraceae</taxon>
        <taxon>Salipiger</taxon>
    </lineage>
</organism>
<feature type="binding site" evidence="3">
    <location>
        <position position="350"/>
    </location>
    <ligand>
        <name>Mn(2+)</name>
        <dbReference type="ChEBI" id="CHEBI:29035"/>
    </ligand>
</feature>
<evidence type="ECO:0000313" key="5">
    <source>
        <dbReference type="EMBL" id="APZ54679.1"/>
    </source>
</evidence>
<dbReference type="PANTHER" id="PTHR21337">
    <property type="entry name" value="PHOSPHO-2-DEHYDRO-3-DEOXYHEPTONATE ALDOLASE 1, 2"/>
    <property type="match status" value="1"/>
</dbReference>